<feature type="region of interest" description="Disordered" evidence="1">
    <location>
        <begin position="1"/>
        <end position="42"/>
    </location>
</feature>
<dbReference type="InterPro" id="IPR005186">
    <property type="entry name" value="FlaG"/>
</dbReference>
<name>A0A8J3A0G8_9BACL</name>
<proteinExistence type="predicted"/>
<evidence type="ECO:0008006" key="4">
    <source>
        <dbReference type="Google" id="ProtNLM"/>
    </source>
</evidence>
<dbReference type="PANTHER" id="PTHR37166:SF1">
    <property type="entry name" value="PROTEIN FLAG"/>
    <property type="match status" value="1"/>
</dbReference>
<dbReference type="EMBL" id="BMFV01000059">
    <property type="protein sequence ID" value="GGH88857.1"/>
    <property type="molecule type" value="Genomic_DNA"/>
</dbReference>
<dbReference type="Pfam" id="PF03646">
    <property type="entry name" value="FlaG"/>
    <property type="match status" value="1"/>
</dbReference>
<dbReference type="Gene3D" id="3.30.160.170">
    <property type="entry name" value="FlaG-like"/>
    <property type="match status" value="1"/>
</dbReference>
<dbReference type="SUPFAM" id="SSF160214">
    <property type="entry name" value="FlaG-like"/>
    <property type="match status" value="1"/>
</dbReference>
<comment type="caution">
    <text evidence="2">The sequence shown here is derived from an EMBL/GenBank/DDBJ whole genome shotgun (WGS) entry which is preliminary data.</text>
</comment>
<keyword evidence="3" id="KW-1185">Reference proteome</keyword>
<feature type="compositionally biased region" description="Polar residues" evidence="1">
    <location>
        <begin position="1"/>
        <end position="18"/>
    </location>
</feature>
<reference evidence="2" key="2">
    <citation type="submission" date="2020-09" db="EMBL/GenBank/DDBJ databases">
        <authorList>
            <person name="Sun Q."/>
            <person name="Zhou Y."/>
        </authorList>
    </citation>
    <scope>NUCLEOTIDE SEQUENCE</scope>
    <source>
        <strain evidence="2">CGMCC 1.12777</strain>
    </source>
</reference>
<evidence type="ECO:0000313" key="2">
    <source>
        <dbReference type="EMBL" id="GGH88857.1"/>
    </source>
</evidence>
<dbReference type="Proteomes" id="UP000656813">
    <property type="component" value="Unassembled WGS sequence"/>
</dbReference>
<reference evidence="2" key="1">
    <citation type="journal article" date="2014" name="Int. J. Syst. Evol. Microbiol.">
        <title>Complete genome sequence of Corynebacterium casei LMG S-19264T (=DSM 44701T), isolated from a smear-ripened cheese.</title>
        <authorList>
            <consortium name="US DOE Joint Genome Institute (JGI-PGF)"/>
            <person name="Walter F."/>
            <person name="Albersmeier A."/>
            <person name="Kalinowski J."/>
            <person name="Ruckert C."/>
        </authorList>
    </citation>
    <scope>NUCLEOTIDE SEQUENCE</scope>
    <source>
        <strain evidence="2">CGMCC 1.12777</strain>
    </source>
</reference>
<feature type="compositionally biased region" description="Basic and acidic residues" evidence="1">
    <location>
        <begin position="29"/>
        <end position="42"/>
    </location>
</feature>
<organism evidence="2 3">
    <name type="scientific">Pullulanibacillus pueri</name>
    <dbReference type="NCBI Taxonomy" id="1437324"/>
    <lineage>
        <taxon>Bacteria</taxon>
        <taxon>Bacillati</taxon>
        <taxon>Bacillota</taxon>
        <taxon>Bacilli</taxon>
        <taxon>Bacillales</taxon>
        <taxon>Sporolactobacillaceae</taxon>
        <taxon>Pullulanibacillus</taxon>
    </lineage>
</organism>
<dbReference type="AlphaFoldDB" id="A0A8J3A0G8"/>
<evidence type="ECO:0000313" key="3">
    <source>
        <dbReference type="Proteomes" id="UP000656813"/>
    </source>
</evidence>
<protein>
    <recommendedName>
        <fullName evidence="4">Flagellar protein FlaG</fullName>
    </recommendedName>
</protein>
<gene>
    <name evidence="2" type="ORF">GCM10007096_42140</name>
</gene>
<evidence type="ECO:0000256" key="1">
    <source>
        <dbReference type="SAM" id="MobiDB-lite"/>
    </source>
</evidence>
<accession>A0A8J3A0G8</accession>
<dbReference type="PANTHER" id="PTHR37166">
    <property type="entry name" value="PROTEIN FLAG"/>
    <property type="match status" value="1"/>
</dbReference>
<sequence length="114" mass="13135">MELAITSSAHVQSAQSNRGHAMTLTPDARLLDQDQGEKRQTKEELKTAVEQINQLIQPHHTALHFILHDKLNQYYVQVIDTDNNQVLREIPPKKFLDRYASTLQLFGFLVDKKI</sequence>
<dbReference type="InterPro" id="IPR035924">
    <property type="entry name" value="FlaG-like_sf"/>
</dbReference>
<dbReference type="RefSeq" id="WP_188499364.1">
    <property type="nucleotide sequence ID" value="NZ_BMFV01000059.1"/>
</dbReference>